<keyword evidence="7 12" id="KW-1133">Transmembrane helix</keyword>
<evidence type="ECO:0000313" key="13">
    <source>
        <dbReference type="EMBL" id="KAK3861090.1"/>
    </source>
</evidence>
<feature type="region of interest" description="Disordered" evidence="11">
    <location>
        <begin position="117"/>
        <end position="171"/>
    </location>
</feature>
<protein>
    <recommendedName>
        <fullName evidence="3">DDRGK domain-containing protein 1</fullName>
    </recommendedName>
</protein>
<gene>
    <name evidence="13" type="ORF">Pcinc_032908</name>
</gene>
<dbReference type="SMART" id="SM01128">
    <property type="entry name" value="DDRGK"/>
    <property type="match status" value="1"/>
</dbReference>
<evidence type="ECO:0000256" key="6">
    <source>
        <dbReference type="ARBA" id="ARBA00022824"/>
    </source>
</evidence>
<evidence type="ECO:0000256" key="8">
    <source>
        <dbReference type="ARBA" id="ARBA00023136"/>
    </source>
</evidence>
<dbReference type="FunFam" id="1.10.10.10:FF:000143">
    <property type="entry name" value="DDRGK domain-containing protein 1"/>
    <property type="match status" value="1"/>
</dbReference>
<comment type="function">
    <text evidence="9">Substrate adapter for ufmylation, the covalent attachment of the ubiquitin-like modifier UFM1 to substrate proteins. Required for ufmylation of Atg9; protects the nervous system during aging, possibly by stabilizing Atg9 and supporting its function.</text>
</comment>
<feature type="compositionally biased region" description="Acidic residues" evidence="11">
    <location>
        <begin position="80"/>
        <end position="90"/>
    </location>
</feature>
<feature type="compositionally biased region" description="Basic and acidic residues" evidence="11">
    <location>
        <begin position="117"/>
        <end position="168"/>
    </location>
</feature>
<reference evidence="13" key="1">
    <citation type="submission" date="2023-10" db="EMBL/GenBank/DDBJ databases">
        <title>Genome assemblies of two species of porcelain crab, Petrolisthes cinctipes and Petrolisthes manimaculis (Anomura: Porcellanidae).</title>
        <authorList>
            <person name="Angst P."/>
        </authorList>
    </citation>
    <scope>NUCLEOTIDE SEQUENCE</scope>
    <source>
        <strain evidence="13">PB745_01</strain>
        <tissue evidence="13">Gill</tissue>
    </source>
</reference>
<feature type="transmembrane region" description="Helical" evidence="12">
    <location>
        <begin position="6"/>
        <end position="24"/>
    </location>
</feature>
<evidence type="ECO:0000256" key="9">
    <source>
        <dbReference type="ARBA" id="ARBA00049608"/>
    </source>
</evidence>
<dbReference type="Proteomes" id="UP001286313">
    <property type="component" value="Unassembled WGS sequence"/>
</dbReference>
<dbReference type="EMBL" id="JAWQEG010004563">
    <property type="protein sequence ID" value="KAK3861090.1"/>
    <property type="molecule type" value="Genomic_DNA"/>
</dbReference>
<evidence type="ECO:0000256" key="4">
    <source>
        <dbReference type="ARBA" id="ARBA00022692"/>
    </source>
</evidence>
<feature type="compositionally biased region" description="Low complexity" evidence="11">
    <location>
        <begin position="39"/>
        <end position="65"/>
    </location>
</feature>
<organism evidence="13 14">
    <name type="scientific">Petrolisthes cinctipes</name>
    <name type="common">Flat porcelain crab</name>
    <dbReference type="NCBI Taxonomy" id="88211"/>
    <lineage>
        <taxon>Eukaryota</taxon>
        <taxon>Metazoa</taxon>
        <taxon>Ecdysozoa</taxon>
        <taxon>Arthropoda</taxon>
        <taxon>Crustacea</taxon>
        <taxon>Multicrustacea</taxon>
        <taxon>Malacostraca</taxon>
        <taxon>Eumalacostraca</taxon>
        <taxon>Eucarida</taxon>
        <taxon>Decapoda</taxon>
        <taxon>Pleocyemata</taxon>
        <taxon>Anomura</taxon>
        <taxon>Galatheoidea</taxon>
        <taxon>Porcellanidae</taxon>
        <taxon>Petrolisthes</taxon>
    </lineage>
</organism>
<keyword evidence="5" id="KW-0833">Ubl conjugation pathway</keyword>
<evidence type="ECO:0000256" key="11">
    <source>
        <dbReference type="SAM" id="MobiDB-lite"/>
    </source>
</evidence>
<evidence type="ECO:0000256" key="5">
    <source>
        <dbReference type="ARBA" id="ARBA00022786"/>
    </source>
</evidence>
<keyword evidence="6" id="KW-0256">Endoplasmic reticulum</keyword>
<dbReference type="InterPro" id="IPR019153">
    <property type="entry name" value="DDRGK_dom-contain"/>
</dbReference>
<dbReference type="Pfam" id="PF09756">
    <property type="entry name" value="DDRGK"/>
    <property type="match status" value="1"/>
</dbReference>
<dbReference type="PANTHER" id="PTHR48176:SF1">
    <property type="entry name" value="DDRGK DOMAIN-CONTAINING PROTEIN 1"/>
    <property type="match status" value="1"/>
</dbReference>
<dbReference type="Gene3D" id="1.10.10.10">
    <property type="entry name" value="Winged helix-like DNA-binding domain superfamily/Winged helix DNA-binding domain"/>
    <property type="match status" value="1"/>
</dbReference>
<name>A0AAE1ET51_PETCI</name>
<dbReference type="PANTHER" id="PTHR48176">
    <property type="entry name" value="DDRGK DOMAIN-CONTAINING PROTEIN 1"/>
    <property type="match status" value="1"/>
</dbReference>
<proteinExistence type="inferred from homology"/>
<keyword evidence="4 12" id="KW-0812">Transmembrane</keyword>
<comment type="similarity">
    <text evidence="2">Belongs to the DDRGK1 family.</text>
</comment>
<comment type="caution">
    <text evidence="13">The sequence shown here is derived from an EMBL/GenBank/DDBJ whole genome shotgun (WGS) entry which is preliminary data.</text>
</comment>
<dbReference type="SUPFAM" id="SSF46785">
    <property type="entry name" value="Winged helix' DNA-binding domain"/>
    <property type="match status" value="1"/>
</dbReference>
<evidence type="ECO:0000256" key="12">
    <source>
        <dbReference type="SAM" id="Phobius"/>
    </source>
</evidence>
<feature type="region of interest" description="Disordered" evidence="11">
    <location>
        <begin position="29"/>
        <end position="90"/>
    </location>
</feature>
<dbReference type="InterPro" id="IPR050899">
    <property type="entry name" value="DDRGK_domain-containing"/>
</dbReference>
<evidence type="ECO:0000256" key="10">
    <source>
        <dbReference type="ARBA" id="ARBA00049687"/>
    </source>
</evidence>
<comment type="subcellular location">
    <subcellularLocation>
        <location evidence="1">Endoplasmic reticulum membrane</location>
        <topology evidence="1">Single-pass membrane protein</topology>
    </subcellularLocation>
</comment>
<evidence type="ECO:0000256" key="7">
    <source>
        <dbReference type="ARBA" id="ARBA00022989"/>
    </source>
</evidence>
<dbReference type="AlphaFoldDB" id="A0AAE1ET51"/>
<keyword evidence="14" id="KW-1185">Reference proteome</keyword>
<sequence>MSDVVLYTVLVGLVTIVLAIVLYLKHKGSSGKDEDGAQVPQGARPRVGGVGGAAPLPNRAIAQRNARARMRAAQRHREEESEDEVEELGDEIALPEGKIGKKKLAKLQAKAERRVMREAEEREREEKKEQQEKETEERKVIEEKEAQEAALKEEQEKKEREEKERREQEEYEMMKASFEVEETGFEDTTDETKEQDLLNQFINYIKAEKVVVLEELAAKFKIKTQDAIKRVTTLQEDGTLSGVIDDRGKFIYISRKELESVAKFIRQRGRVSIYELVEASASLITLTPDRETQEGETTREP</sequence>
<keyword evidence="8 12" id="KW-0472">Membrane</keyword>
<evidence type="ECO:0000256" key="1">
    <source>
        <dbReference type="ARBA" id="ARBA00004389"/>
    </source>
</evidence>
<dbReference type="InterPro" id="IPR036390">
    <property type="entry name" value="WH_DNA-bd_sf"/>
</dbReference>
<evidence type="ECO:0000256" key="2">
    <source>
        <dbReference type="ARBA" id="ARBA00009829"/>
    </source>
</evidence>
<evidence type="ECO:0000313" key="14">
    <source>
        <dbReference type="Proteomes" id="UP001286313"/>
    </source>
</evidence>
<dbReference type="GO" id="GO:0044389">
    <property type="term" value="F:ubiquitin-like protein ligase binding"/>
    <property type="evidence" value="ECO:0007669"/>
    <property type="project" value="TreeGrafter"/>
</dbReference>
<dbReference type="InterPro" id="IPR036388">
    <property type="entry name" value="WH-like_DNA-bd_sf"/>
</dbReference>
<dbReference type="GO" id="GO:0005789">
    <property type="term" value="C:endoplasmic reticulum membrane"/>
    <property type="evidence" value="ECO:0007669"/>
    <property type="project" value="UniProtKB-SubCell"/>
</dbReference>
<evidence type="ECO:0000256" key="3">
    <source>
        <dbReference type="ARBA" id="ARBA00018218"/>
    </source>
</evidence>
<accession>A0AAE1ET51</accession>
<comment type="subunit">
    <text evidence="10">Interacts with Atg9; the interaction is transient.</text>
</comment>